<protein>
    <submittedName>
        <fullName evidence="1">Uncharacterized protein</fullName>
    </submittedName>
</protein>
<accession>A0AC60QIB8</accession>
<sequence>MPTDHTVFMDNFFTSHSLLQELKHLGFRATGTVRDARLKKCPLEDTKLLSKKDRGEFDLRCDGEVLAVKWNDNKCVCLATNYDTVHPMWQHGGSTWTSRTSLNMINCSLCDSLYEAFSAKLPRNEKYQGHLEPCTSGALME</sequence>
<evidence type="ECO:0000313" key="1">
    <source>
        <dbReference type="EMBL" id="KAG0434012.1"/>
    </source>
</evidence>
<reference evidence="1 2" key="1">
    <citation type="journal article" date="2020" name="Cell">
        <title>Large-Scale Comparative Analyses of Tick Genomes Elucidate Their Genetic Diversity and Vector Capacities.</title>
        <authorList>
            <consortium name="Tick Genome and Microbiome Consortium (TIGMIC)"/>
            <person name="Jia N."/>
            <person name="Wang J."/>
            <person name="Shi W."/>
            <person name="Du L."/>
            <person name="Sun Y."/>
            <person name="Zhan W."/>
            <person name="Jiang J.F."/>
            <person name="Wang Q."/>
            <person name="Zhang B."/>
            <person name="Ji P."/>
            <person name="Bell-Sakyi L."/>
            <person name="Cui X.M."/>
            <person name="Yuan T.T."/>
            <person name="Jiang B.G."/>
            <person name="Yang W.F."/>
            <person name="Lam T.T."/>
            <person name="Chang Q.C."/>
            <person name="Ding S.J."/>
            <person name="Wang X.J."/>
            <person name="Zhu J.G."/>
            <person name="Ruan X.D."/>
            <person name="Zhao L."/>
            <person name="Wei J.T."/>
            <person name="Ye R.Z."/>
            <person name="Que T.C."/>
            <person name="Du C.H."/>
            <person name="Zhou Y.H."/>
            <person name="Cheng J.X."/>
            <person name="Dai P.F."/>
            <person name="Guo W.B."/>
            <person name="Han X.H."/>
            <person name="Huang E.J."/>
            <person name="Li L.F."/>
            <person name="Wei W."/>
            <person name="Gao Y.C."/>
            <person name="Liu J.Z."/>
            <person name="Shao H.Z."/>
            <person name="Wang X."/>
            <person name="Wang C.C."/>
            <person name="Yang T.C."/>
            <person name="Huo Q.B."/>
            <person name="Li W."/>
            <person name="Chen H.Y."/>
            <person name="Chen S.E."/>
            <person name="Zhou L.G."/>
            <person name="Ni X.B."/>
            <person name="Tian J.H."/>
            <person name="Sheng Y."/>
            <person name="Liu T."/>
            <person name="Pan Y.S."/>
            <person name="Xia L.Y."/>
            <person name="Li J."/>
            <person name="Zhao F."/>
            <person name="Cao W.C."/>
        </authorList>
    </citation>
    <scope>NUCLEOTIDE SEQUENCE [LARGE SCALE GENOMIC DNA]</scope>
    <source>
        <strain evidence="1">Iper-2018</strain>
    </source>
</reference>
<evidence type="ECO:0000313" key="2">
    <source>
        <dbReference type="Proteomes" id="UP000805193"/>
    </source>
</evidence>
<organism evidence="1 2">
    <name type="scientific">Ixodes persulcatus</name>
    <name type="common">Taiga tick</name>
    <dbReference type="NCBI Taxonomy" id="34615"/>
    <lineage>
        <taxon>Eukaryota</taxon>
        <taxon>Metazoa</taxon>
        <taxon>Ecdysozoa</taxon>
        <taxon>Arthropoda</taxon>
        <taxon>Chelicerata</taxon>
        <taxon>Arachnida</taxon>
        <taxon>Acari</taxon>
        <taxon>Parasitiformes</taxon>
        <taxon>Ixodida</taxon>
        <taxon>Ixodoidea</taxon>
        <taxon>Ixodidae</taxon>
        <taxon>Ixodinae</taxon>
        <taxon>Ixodes</taxon>
    </lineage>
</organism>
<comment type="caution">
    <text evidence="1">The sequence shown here is derived from an EMBL/GenBank/DDBJ whole genome shotgun (WGS) entry which is preliminary data.</text>
</comment>
<dbReference type="EMBL" id="JABSTQ010008839">
    <property type="protein sequence ID" value="KAG0434012.1"/>
    <property type="molecule type" value="Genomic_DNA"/>
</dbReference>
<name>A0AC60QIB8_IXOPE</name>
<feature type="non-terminal residue" evidence="1">
    <location>
        <position position="141"/>
    </location>
</feature>
<proteinExistence type="predicted"/>
<gene>
    <name evidence="1" type="ORF">HPB47_019416</name>
</gene>
<dbReference type="Proteomes" id="UP000805193">
    <property type="component" value="Unassembled WGS sequence"/>
</dbReference>
<keyword evidence="2" id="KW-1185">Reference proteome</keyword>